<keyword evidence="2" id="KW-0255">Endonuclease</keyword>
<evidence type="ECO:0000259" key="1">
    <source>
        <dbReference type="Pfam" id="PF01844"/>
    </source>
</evidence>
<dbReference type="GO" id="GO:0008270">
    <property type="term" value="F:zinc ion binding"/>
    <property type="evidence" value="ECO:0007669"/>
    <property type="project" value="InterPro"/>
</dbReference>
<sequence>MAVNRSRRAVAARRRRRRMDRVEHDLSGEQWVALTSLWGGCAYCGATDRPLQRDCVLALSRGGRYTLANIAPACGPCNASKCNDEVTGWLRRKRLDERSFLERHHAIGAALALRFPATVPDEDEVEDDVVSGP</sequence>
<dbReference type="GO" id="GO:0004519">
    <property type="term" value="F:endonuclease activity"/>
    <property type="evidence" value="ECO:0007669"/>
    <property type="project" value="UniProtKB-KW"/>
</dbReference>
<organism evidence="2 3">
    <name type="scientific">Knoellia aerolata DSM 18566</name>
    <dbReference type="NCBI Taxonomy" id="1385519"/>
    <lineage>
        <taxon>Bacteria</taxon>
        <taxon>Bacillati</taxon>
        <taxon>Actinomycetota</taxon>
        <taxon>Actinomycetes</taxon>
        <taxon>Micrococcales</taxon>
        <taxon>Intrasporangiaceae</taxon>
        <taxon>Knoellia</taxon>
    </lineage>
</organism>
<dbReference type="Proteomes" id="UP000030013">
    <property type="component" value="Unassembled WGS sequence"/>
</dbReference>
<feature type="domain" description="HNH" evidence="1">
    <location>
        <begin position="41"/>
        <end position="81"/>
    </location>
</feature>
<dbReference type="Pfam" id="PF01844">
    <property type="entry name" value="HNH"/>
    <property type="match status" value="1"/>
</dbReference>
<dbReference type="AlphaFoldDB" id="A0A0A0JTL9"/>
<accession>A0A0A0JTL9</accession>
<keyword evidence="2" id="KW-0378">Hydrolase</keyword>
<name>A0A0A0JTL9_9MICO</name>
<gene>
    <name evidence="2" type="ORF">N801_12190</name>
</gene>
<dbReference type="GO" id="GO:0003676">
    <property type="term" value="F:nucleic acid binding"/>
    <property type="evidence" value="ECO:0007669"/>
    <property type="project" value="InterPro"/>
</dbReference>
<dbReference type="RefSeq" id="WP_084108802.1">
    <property type="nucleotide sequence ID" value="NZ_AVPL01000031.1"/>
</dbReference>
<protein>
    <submittedName>
        <fullName evidence="2">Endonuclease</fullName>
    </submittedName>
</protein>
<keyword evidence="2" id="KW-0540">Nuclease</keyword>
<reference evidence="2 3" key="1">
    <citation type="submission" date="2013-08" db="EMBL/GenBank/DDBJ databases">
        <title>The genome sequence of Knoellia aerolata.</title>
        <authorList>
            <person name="Zhu W."/>
            <person name="Wang G."/>
        </authorList>
    </citation>
    <scope>NUCLEOTIDE SEQUENCE [LARGE SCALE GENOMIC DNA]</scope>
    <source>
        <strain evidence="2 3">DSM 18566</strain>
    </source>
</reference>
<evidence type="ECO:0000313" key="3">
    <source>
        <dbReference type="Proteomes" id="UP000030013"/>
    </source>
</evidence>
<comment type="caution">
    <text evidence="2">The sequence shown here is derived from an EMBL/GenBank/DDBJ whole genome shotgun (WGS) entry which is preliminary data.</text>
</comment>
<keyword evidence="3" id="KW-1185">Reference proteome</keyword>
<dbReference type="OrthoDB" id="9802901at2"/>
<dbReference type="CDD" id="cd00085">
    <property type="entry name" value="HNHc"/>
    <property type="match status" value="1"/>
</dbReference>
<evidence type="ECO:0000313" key="2">
    <source>
        <dbReference type="EMBL" id="KGN40785.1"/>
    </source>
</evidence>
<dbReference type="EMBL" id="AVPL01000031">
    <property type="protein sequence ID" value="KGN40785.1"/>
    <property type="molecule type" value="Genomic_DNA"/>
</dbReference>
<dbReference type="STRING" id="1385519.N801_12190"/>
<dbReference type="Gene3D" id="1.10.30.50">
    <property type="match status" value="1"/>
</dbReference>
<dbReference type="InterPro" id="IPR003615">
    <property type="entry name" value="HNH_nuc"/>
</dbReference>
<dbReference type="InterPro" id="IPR002711">
    <property type="entry name" value="HNH"/>
</dbReference>
<dbReference type="eggNOG" id="COG1403">
    <property type="taxonomic scope" value="Bacteria"/>
</dbReference>
<proteinExistence type="predicted"/>